<evidence type="ECO:0000256" key="6">
    <source>
        <dbReference type="SAM" id="SignalP"/>
    </source>
</evidence>
<keyword evidence="4 6" id="KW-0732">Signal</keyword>
<feature type="signal peptide" evidence="6">
    <location>
        <begin position="1"/>
        <end position="18"/>
    </location>
</feature>
<evidence type="ECO:0000313" key="8">
    <source>
        <dbReference type="EMBL" id="QDP41033.1"/>
    </source>
</evidence>
<dbReference type="PANTHER" id="PTHR30532:SF28">
    <property type="entry name" value="PETROBACTIN-BINDING PROTEIN YCLQ"/>
    <property type="match status" value="1"/>
</dbReference>
<comment type="subcellular location">
    <subcellularLocation>
        <location evidence="1">Cell membrane</location>
        <topology evidence="1">Lipid-anchor</topology>
    </subcellularLocation>
</comment>
<protein>
    <submittedName>
        <fullName evidence="8">Siderophore ABC transporter substrate-binding protein</fullName>
    </submittedName>
</protein>
<evidence type="ECO:0000256" key="1">
    <source>
        <dbReference type="ARBA" id="ARBA00004193"/>
    </source>
</evidence>
<dbReference type="RefSeq" id="WP_143895169.1">
    <property type="nucleotide sequence ID" value="NZ_CP041666.1"/>
</dbReference>
<dbReference type="EMBL" id="CP041666">
    <property type="protein sequence ID" value="QDP41033.1"/>
    <property type="molecule type" value="Genomic_DNA"/>
</dbReference>
<dbReference type="Pfam" id="PF01497">
    <property type="entry name" value="Peripla_BP_2"/>
    <property type="match status" value="1"/>
</dbReference>
<dbReference type="AlphaFoldDB" id="A0A516KI19"/>
<organism evidence="8 9">
    <name type="scientific">Radiobacillus deserti</name>
    <dbReference type="NCBI Taxonomy" id="2594883"/>
    <lineage>
        <taxon>Bacteria</taxon>
        <taxon>Bacillati</taxon>
        <taxon>Bacillota</taxon>
        <taxon>Bacilli</taxon>
        <taxon>Bacillales</taxon>
        <taxon>Bacillaceae</taxon>
        <taxon>Radiobacillus</taxon>
    </lineage>
</organism>
<dbReference type="GO" id="GO:1901678">
    <property type="term" value="P:iron coordination entity transport"/>
    <property type="evidence" value="ECO:0007669"/>
    <property type="project" value="UniProtKB-ARBA"/>
</dbReference>
<dbReference type="OrthoDB" id="63946at2"/>
<dbReference type="GO" id="GO:0005886">
    <property type="term" value="C:plasma membrane"/>
    <property type="evidence" value="ECO:0007669"/>
    <property type="project" value="UniProtKB-SubCell"/>
</dbReference>
<evidence type="ECO:0000256" key="5">
    <source>
        <dbReference type="SAM" id="MobiDB-lite"/>
    </source>
</evidence>
<reference evidence="8 9" key="1">
    <citation type="submission" date="2019-07" db="EMBL/GenBank/DDBJ databases">
        <authorList>
            <person name="Li J."/>
        </authorList>
    </citation>
    <scope>NUCLEOTIDE SEQUENCE [LARGE SCALE GENOMIC DNA]</scope>
    <source>
        <strain evidence="8 9">TKL69</strain>
    </source>
</reference>
<keyword evidence="9" id="KW-1185">Reference proteome</keyword>
<sequence>MKKIVTLIFLLLVSIFLAACGDDSSSSSDKNTAEASEDKAETITVKHELGETEVPVNPEKVVVFDYSTLDTLDALGVDITALPKDNLPDFLSKFSADEYENAGTLFEPDFEKLSEIDPDLIIIAGRTSEAYEDLQELAPTIMMSVDSANFVESFSSNVELLGKIFGKEKEAEEQLTAIKEEISATKEKAEATGKNGLIILTNDGGVSAYGPGSRFGFLHDALGFAPADDTIEASTHGQNVSFEYIAETNPDFLFVVDRNKVVGGEYSAEKTLDNELVNGTNAAKEEQIVYLNPDYWYLSGGGITSVSEMINEVSSAIE</sequence>
<evidence type="ECO:0000259" key="7">
    <source>
        <dbReference type="PROSITE" id="PS50983"/>
    </source>
</evidence>
<evidence type="ECO:0000256" key="3">
    <source>
        <dbReference type="ARBA" id="ARBA00022448"/>
    </source>
</evidence>
<feature type="chain" id="PRO_5038992529" evidence="6">
    <location>
        <begin position="19"/>
        <end position="318"/>
    </location>
</feature>
<evidence type="ECO:0000256" key="4">
    <source>
        <dbReference type="ARBA" id="ARBA00022729"/>
    </source>
</evidence>
<accession>A0A516KI19</accession>
<dbReference type="InterPro" id="IPR002491">
    <property type="entry name" value="ABC_transptr_periplasmic_BD"/>
</dbReference>
<dbReference type="Proteomes" id="UP000315215">
    <property type="component" value="Chromosome"/>
</dbReference>
<dbReference type="Gene3D" id="3.40.50.1980">
    <property type="entry name" value="Nitrogenase molybdenum iron protein domain"/>
    <property type="match status" value="2"/>
</dbReference>
<dbReference type="KEGG" id="aqt:FN924_13025"/>
<keyword evidence="3" id="KW-0813">Transport</keyword>
<gene>
    <name evidence="8" type="ORF">FN924_13025</name>
</gene>
<dbReference type="SUPFAM" id="SSF53807">
    <property type="entry name" value="Helical backbone' metal receptor"/>
    <property type="match status" value="1"/>
</dbReference>
<dbReference type="InterPro" id="IPR033870">
    <property type="entry name" value="FatB"/>
</dbReference>
<dbReference type="PROSITE" id="PS51257">
    <property type="entry name" value="PROKAR_LIPOPROTEIN"/>
    <property type="match status" value="1"/>
</dbReference>
<evidence type="ECO:0000313" key="9">
    <source>
        <dbReference type="Proteomes" id="UP000315215"/>
    </source>
</evidence>
<dbReference type="InterPro" id="IPR051313">
    <property type="entry name" value="Bact_iron-sidero_bind"/>
</dbReference>
<dbReference type="CDD" id="cd01140">
    <property type="entry name" value="FatB"/>
    <property type="match status" value="1"/>
</dbReference>
<feature type="domain" description="Fe/B12 periplasmic-binding" evidence="7">
    <location>
        <begin position="60"/>
        <end position="318"/>
    </location>
</feature>
<dbReference type="GO" id="GO:0030288">
    <property type="term" value="C:outer membrane-bounded periplasmic space"/>
    <property type="evidence" value="ECO:0007669"/>
    <property type="project" value="TreeGrafter"/>
</dbReference>
<comment type="similarity">
    <text evidence="2">Belongs to the bacterial solute-binding protein 8 family.</text>
</comment>
<feature type="region of interest" description="Disordered" evidence="5">
    <location>
        <begin position="22"/>
        <end position="50"/>
    </location>
</feature>
<dbReference type="PANTHER" id="PTHR30532">
    <property type="entry name" value="IRON III DICITRATE-BINDING PERIPLASMIC PROTEIN"/>
    <property type="match status" value="1"/>
</dbReference>
<evidence type="ECO:0000256" key="2">
    <source>
        <dbReference type="ARBA" id="ARBA00008814"/>
    </source>
</evidence>
<dbReference type="PROSITE" id="PS50983">
    <property type="entry name" value="FE_B12_PBP"/>
    <property type="match status" value="1"/>
</dbReference>
<name>A0A516KI19_9BACI</name>
<proteinExistence type="inferred from homology"/>
<feature type="compositionally biased region" description="Basic and acidic residues" evidence="5">
    <location>
        <begin position="36"/>
        <end position="50"/>
    </location>
</feature>